<sequence>MVSGREVKVFLEWRRLMEIPASRSEPRGRSVGTLTGGATWRVFHSWLESFMEWVFGSIIDKGVAMFPGGDGALLS</sequence>
<name>A0A8S9GWA1_BRACR</name>
<dbReference type="Proteomes" id="UP000712281">
    <property type="component" value="Unassembled WGS sequence"/>
</dbReference>
<organism evidence="1 2">
    <name type="scientific">Brassica cretica</name>
    <name type="common">Mustard</name>
    <dbReference type="NCBI Taxonomy" id="69181"/>
    <lineage>
        <taxon>Eukaryota</taxon>
        <taxon>Viridiplantae</taxon>
        <taxon>Streptophyta</taxon>
        <taxon>Embryophyta</taxon>
        <taxon>Tracheophyta</taxon>
        <taxon>Spermatophyta</taxon>
        <taxon>Magnoliopsida</taxon>
        <taxon>eudicotyledons</taxon>
        <taxon>Gunneridae</taxon>
        <taxon>Pentapetalae</taxon>
        <taxon>rosids</taxon>
        <taxon>malvids</taxon>
        <taxon>Brassicales</taxon>
        <taxon>Brassicaceae</taxon>
        <taxon>Brassiceae</taxon>
        <taxon>Brassica</taxon>
    </lineage>
</organism>
<accession>A0A8S9GWA1</accession>
<gene>
    <name evidence="1" type="ORF">F2Q68_00037196</name>
</gene>
<comment type="caution">
    <text evidence="1">The sequence shown here is derived from an EMBL/GenBank/DDBJ whole genome shotgun (WGS) entry which is preliminary data.</text>
</comment>
<dbReference type="AlphaFoldDB" id="A0A8S9GWA1"/>
<protein>
    <submittedName>
        <fullName evidence="1">Uncharacterized protein</fullName>
    </submittedName>
</protein>
<dbReference type="EMBL" id="QGKW02001988">
    <property type="protein sequence ID" value="KAF2549829.1"/>
    <property type="molecule type" value="Genomic_DNA"/>
</dbReference>
<evidence type="ECO:0000313" key="1">
    <source>
        <dbReference type="EMBL" id="KAF2549829.1"/>
    </source>
</evidence>
<proteinExistence type="predicted"/>
<reference evidence="1" key="1">
    <citation type="submission" date="2019-12" db="EMBL/GenBank/DDBJ databases">
        <title>Genome sequencing and annotation of Brassica cretica.</title>
        <authorList>
            <person name="Studholme D.J."/>
            <person name="Sarris P.F."/>
        </authorList>
    </citation>
    <scope>NUCLEOTIDE SEQUENCE</scope>
    <source>
        <strain evidence="1">PFS-001/15</strain>
        <tissue evidence="1">Leaf</tissue>
    </source>
</reference>
<evidence type="ECO:0000313" key="2">
    <source>
        <dbReference type="Proteomes" id="UP000712281"/>
    </source>
</evidence>